<dbReference type="InterPro" id="IPR000719">
    <property type="entry name" value="Prot_kinase_dom"/>
</dbReference>
<dbReference type="InterPro" id="IPR008271">
    <property type="entry name" value="Ser/Thr_kinase_AS"/>
</dbReference>
<feature type="domain" description="Protein kinase" evidence="2">
    <location>
        <begin position="8"/>
        <end position="372"/>
    </location>
</feature>
<evidence type="ECO:0000256" key="1">
    <source>
        <dbReference type="ARBA" id="ARBA00005843"/>
    </source>
</evidence>
<evidence type="ECO:0000313" key="4">
    <source>
        <dbReference type="Proteomes" id="UP000193144"/>
    </source>
</evidence>
<name>A0A1Y1ZT97_9PLEO</name>
<dbReference type="SMART" id="SM00248">
    <property type="entry name" value="ANK"/>
    <property type="match status" value="4"/>
</dbReference>
<accession>A0A1Y1ZT97</accession>
<evidence type="ECO:0000259" key="2">
    <source>
        <dbReference type="PROSITE" id="PS50011"/>
    </source>
</evidence>
<dbReference type="SMART" id="SM00220">
    <property type="entry name" value="S_TKc"/>
    <property type="match status" value="1"/>
</dbReference>
<sequence length="1073" mass="119883">MDLSDSLWMAQAHIASGSYGRISIGPIPRIYLSPALSIKSGRVSRYSGNFELVAFKSPRIWNTQSEPDSIPFRDVLPEIIFLSAPDLLYHENIVDILGFFWEPHGKLFHTTIAPTLMFEFADHGSLRTFYRFGEKPSLLTKLNICIDICQALKTLHHELSLYGEHFAIYHGDLKPDNILIFSDREKEASTPKDTSVGTGSCVRYRPTIAGWPGDFKKGTPGWKAPEIVAHNTISDAEAPLVDTLKAEIFSFGLLVSYIVIETEPVLLPAMDSIIPDDLKPSHSNLSSCPASSIQKAQEWLILNRPVEFLETIVDAVKKIEGTEEEHRAVIDVLTSCLSHKPEDRASSFKDICKALGGDPDETRKRTPIEPIIDPFAIAAIQTELQGVVASVNLVAAMPSSFQLWLDQHFDMLLEHIRETNYEKKNIILGHIYLVRGLLSFVPPEVDRKFERGLEYLKHALDLEVPNISSVYSRLAASHKAFSLDDSWVARLIEHAQQGSLFAREDLLGLDNPIHVEISDTRLRAAMVMLEENSCLHLIAFMDDVAEMTGLINRAKTEHWNIEEQVPMGAELLCNGNLNYATAQQGTALHWSVAMNNLAAVERLVSIGASSYTENRGGITPWMLAVAARSLPMIKVFAERCQCPDISKRRDGTLWGIHPNSLNLYLATGRHLVSKSFEVFQYLWSLGEVSRQAVYESTVSVGPASSALLGHLLSMDYDPCPDEALLRGVLLKAVTFTDRTAVAMILERVGALKYSEYTMFLLHIAICSGSDASKEVFTSLLKHTDKENFDINVRFTFENGKLEFSETKGRTLLHVAFSRGKISQAIEILQLGGDPSILSLDQNGAIGQTPLGHLLHPRSHHNYLSLQSLIHSPFLTTHPTFVLDNAVIRPHDNYNIFHQLCQGEDERVHNSAGYRVSALNEVLNHFKALSATQPASRSKFLELLNAPTTRDGETRFTPLLLAVSSGFSQAIPLLCENGADLFVGFEEEALAVFAAFASRSPAAFSAEFQHKYTSLQEHGFPWIDPTCSVAAEMRSEYAKRSDLTEKELKKAMQKSELGRKRWEKYEEWKERNLF</sequence>
<dbReference type="Pfam" id="PF00069">
    <property type="entry name" value="Pkinase"/>
    <property type="match status" value="1"/>
</dbReference>
<gene>
    <name evidence="3" type="ORF">BCR34DRAFT_510962</name>
</gene>
<comment type="similarity">
    <text evidence="1">Belongs to the protein kinase superfamily. TKL Ser/Thr protein kinase family.</text>
</comment>
<dbReference type="Proteomes" id="UP000193144">
    <property type="component" value="Unassembled WGS sequence"/>
</dbReference>
<keyword evidence="4" id="KW-1185">Reference proteome</keyword>
<dbReference type="PROSITE" id="PS50011">
    <property type="entry name" value="PROTEIN_KINASE_DOM"/>
    <property type="match status" value="1"/>
</dbReference>
<dbReference type="GO" id="GO:0004674">
    <property type="term" value="F:protein serine/threonine kinase activity"/>
    <property type="evidence" value="ECO:0007669"/>
    <property type="project" value="TreeGrafter"/>
</dbReference>
<organism evidence="3 4">
    <name type="scientific">Clohesyomyces aquaticus</name>
    <dbReference type="NCBI Taxonomy" id="1231657"/>
    <lineage>
        <taxon>Eukaryota</taxon>
        <taxon>Fungi</taxon>
        <taxon>Dikarya</taxon>
        <taxon>Ascomycota</taxon>
        <taxon>Pezizomycotina</taxon>
        <taxon>Dothideomycetes</taxon>
        <taxon>Pleosporomycetidae</taxon>
        <taxon>Pleosporales</taxon>
        <taxon>Lindgomycetaceae</taxon>
        <taxon>Clohesyomyces</taxon>
    </lineage>
</organism>
<dbReference type="SUPFAM" id="SSF56112">
    <property type="entry name" value="Protein kinase-like (PK-like)"/>
    <property type="match status" value="1"/>
</dbReference>
<dbReference type="OrthoDB" id="3918771at2759"/>
<proteinExistence type="inferred from homology"/>
<dbReference type="PANTHER" id="PTHR44329">
    <property type="entry name" value="SERINE/THREONINE-PROTEIN KINASE TNNI3K-RELATED"/>
    <property type="match status" value="1"/>
</dbReference>
<dbReference type="InterPro" id="IPR036770">
    <property type="entry name" value="Ankyrin_rpt-contain_sf"/>
</dbReference>
<dbReference type="SUPFAM" id="SSF48403">
    <property type="entry name" value="Ankyrin repeat"/>
    <property type="match status" value="1"/>
</dbReference>
<evidence type="ECO:0000313" key="3">
    <source>
        <dbReference type="EMBL" id="ORY13461.1"/>
    </source>
</evidence>
<dbReference type="Gene3D" id="1.25.40.20">
    <property type="entry name" value="Ankyrin repeat-containing domain"/>
    <property type="match status" value="2"/>
</dbReference>
<dbReference type="PROSITE" id="PS00108">
    <property type="entry name" value="PROTEIN_KINASE_ST"/>
    <property type="match status" value="1"/>
</dbReference>
<reference evidence="3 4" key="1">
    <citation type="submission" date="2016-07" db="EMBL/GenBank/DDBJ databases">
        <title>Pervasive Adenine N6-methylation of Active Genes in Fungi.</title>
        <authorList>
            <consortium name="DOE Joint Genome Institute"/>
            <person name="Mondo S.J."/>
            <person name="Dannebaum R.O."/>
            <person name="Kuo R.C."/>
            <person name="Labutti K."/>
            <person name="Haridas S."/>
            <person name="Kuo A."/>
            <person name="Salamov A."/>
            <person name="Ahrendt S.R."/>
            <person name="Lipzen A."/>
            <person name="Sullivan W."/>
            <person name="Andreopoulos W.B."/>
            <person name="Clum A."/>
            <person name="Lindquist E."/>
            <person name="Daum C."/>
            <person name="Ramamoorthy G.K."/>
            <person name="Gryganskyi A."/>
            <person name="Culley D."/>
            <person name="Magnuson J.K."/>
            <person name="James T.Y."/>
            <person name="O'Malley M.A."/>
            <person name="Stajich J.E."/>
            <person name="Spatafora J.W."/>
            <person name="Visel A."/>
            <person name="Grigoriev I.V."/>
        </authorList>
    </citation>
    <scope>NUCLEOTIDE SEQUENCE [LARGE SCALE GENOMIC DNA]</scope>
    <source>
        <strain evidence="3 4">CBS 115471</strain>
    </source>
</reference>
<dbReference type="AlphaFoldDB" id="A0A1Y1ZT97"/>
<dbReference type="InterPro" id="IPR011009">
    <property type="entry name" value="Kinase-like_dom_sf"/>
</dbReference>
<dbReference type="Gene3D" id="1.10.510.10">
    <property type="entry name" value="Transferase(Phosphotransferase) domain 1"/>
    <property type="match status" value="1"/>
</dbReference>
<dbReference type="InterPro" id="IPR051681">
    <property type="entry name" value="Ser/Thr_Kinases-Pseudokinases"/>
</dbReference>
<protein>
    <recommendedName>
        <fullName evidence="2">Protein kinase domain-containing protein</fullName>
    </recommendedName>
</protein>
<dbReference type="EMBL" id="MCFA01000041">
    <property type="protein sequence ID" value="ORY13461.1"/>
    <property type="molecule type" value="Genomic_DNA"/>
</dbReference>
<dbReference type="InterPro" id="IPR002110">
    <property type="entry name" value="Ankyrin_rpt"/>
</dbReference>
<dbReference type="GO" id="GO:0005524">
    <property type="term" value="F:ATP binding"/>
    <property type="evidence" value="ECO:0007669"/>
    <property type="project" value="InterPro"/>
</dbReference>
<comment type="caution">
    <text evidence="3">The sequence shown here is derived from an EMBL/GenBank/DDBJ whole genome shotgun (WGS) entry which is preliminary data.</text>
</comment>